<name>A0ACC0CA67_CATRO</name>
<comment type="caution">
    <text evidence="1">The sequence shown here is derived from an EMBL/GenBank/DDBJ whole genome shotgun (WGS) entry which is preliminary data.</text>
</comment>
<keyword evidence="2" id="KW-1185">Reference proteome</keyword>
<organism evidence="1 2">
    <name type="scientific">Catharanthus roseus</name>
    <name type="common">Madagascar periwinkle</name>
    <name type="synonym">Vinca rosea</name>
    <dbReference type="NCBI Taxonomy" id="4058"/>
    <lineage>
        <taxon>Eukaryota</taxon>
        <taxon>Viridiplantae</taxon>
        <taxon>Streptophyta</taxon>
        <taxon>Embryophyta</taxon>
        <taxon>Tracheophyta</taxon>
        <taxon>Spermatophyta</taxon>
        <taxon>Magnoliopsida</taxon>
        <taxon>eudicotyledons</taxon>
        <taxon>Gunneridae</taxon>
        <taxon>Pentapetalae</taxon>
        <taxon>asterids</taxon>
        <taxon>lamiids</taxon>
        <taxon>Gentianales</taxon>
        <taxon>Apocynaceae</taxon>
        <taxon>Rauvolfioideae</taxon>
        <taxon>Vinceae</taxon>
        <taxon>Catharanthinae</taxon>
        <taxon>Catharanthus</taxon>
    </lineage>
</organism>
<gene>
    <name evidence="1" type="ORF">M9H77_03075</name>
</gene>
<evidence type="ECO:0000313" key="1">
    <source>
        <dbReference type="EMBL" id="KAI5681847.1"/>
    </source>
</evidence>
<reference evidence="2" key="1">
    <citation type="journal article" date="2023" name="Nat. Plants">
        <title>Single-cell RNA sequencing provides a high-resolution roadmap for understanding the multicellular compartmentation of specialized metabolism.</title>
        <authorList>
            <person name="Sun S."/>
            <person name="Shen X."/>
            <person name="Li Y."/>
            <person name="Li Y."/>
            <person name="Wang S."/>
            <person name="Li R."/>
            <person name="Zhang H."/>
            <person name="Shen G."/>
            <person name="Guo B."/>
            <person name="Wei J."/>
            <person name="Xu J."/>
            <person name="St-Pierre B."/>
            <person name="Chen S."/>
            <person name="Sun C."/>
        </authorList>
    </citation>
    <scope>NUCLEOTIDE SEQUENCE [LARGE SCALE GENOMIC DNA]</scope>
</reference>
<accession>A0ACC0CA67</accession>
<dbReference type="Proteomes" id="UP001060085">
    <property type="component" value="Linkage Group LG01"/>
</dbReference>
<sequence>MEGLQEESRIETTNTGFGRANRETSLGAVQDRNSALEFTPKPFFPSLIFRLEDPTERSLGSLCSVFNIQSRFIVSLSPSQCNIEDLVSRYIDSANTRVKSMEEIERSQKASMHSMESQIGLLARMIARISEEQAEVITVLSANELEIMAHIIVDEEEQINPVLEESTAL</sequence>
<proteinExistence type="predicted"/>
<protein>
    <submittedName>
        <fullName evidence="1">Uncharacterized protein</fullName>
    </submittedName>
</protein>
<evidence type="ECO:0000313" key="2">
    <source>
        <dbReference type="Proteomes" id="UP001060085"/>
    </source>
</evidence>
<dbReference type="EMBL" id="CM044701">
    <property type="protein sequence ID" value="KAI5681847.1"/>
    <property type="molecule type" value="Genomic_DNA"/>
</dbReference>